<evidence type="ECO:0000256" key="1">
    <source>
        <dbReference type="ARBA" id="ARBA00022737"/>
    </source>
</evidence>
<dbReference type="GeneTree" id="ENSGT00940000156712"/>
<dbReference type="FunFam" id="2.20.100.10:FF:000001">
    <property type="entry name" value="semaphorin-5A isoform X1"/>
    <property type="match status" value="2"/>
</dbReference>
<evidence type="ECO:0000313" key="4">
    <source>
        <dbReference type="Proteomes" id="UP000314982"/>
    </source>
</evidence>
<dbReference type="InterPro" id="IPR036383">
    <property type="entry name" value="TSP1_rpt_sf"/>
</dbReference>
<reference evidence="3" key="2">
    <citation type="submission" date="2025-08" db="UniProtKB">
        <authorList>
            <consortium name="Ensembl"/>
        </authorList>
    </citation>
    <scope>IDENTIFICATION</scope>
</reference>
<keyword evidence="4" id="KW-1185">Reference proteome</keyword>
<dbReference type="PANTHER" id="PTHR22906:SF21">
    <property type="entry name" value="SEMA DOMAIN-CONTAINING PROTEIN"/>
    <property type="match status" value="1"/>
</dbReference>
<accession>A0A4W5LY97</accession>
<dbReference type="InterPro" id="IPR000884">
    <property type="entry name" value="TSP1_rpt"/>
</dbReference>
<dbReference type="Ensembl" id="ENSHHUT00000032630.1">
    <property type="protein sequence ID" value="ENSHHUP00000031331.1"/>
    <property type="gene ID" value="ENSHHUG00000019909.1"/>
</dbReference>
<proteinExistence type="predicted"/>
<dbReference type="STRING" id="62062.ENSHHUP00000031331"/>
<organism evidence="3 4">
    <name type="scientific">Hucho hucho</name>
    <name type="common">huchen</name>
    <dbReference type="NCBI Taxonomy" id="62062"/>
    <lineage>
        <taxon>Eukaryota</taxon>
        <taxon>Metazoa</taxon>
        <taxon>Chordata</taxon>
        <taxon>Craniata</taxon>
        <taxon>Vertebrata</taxon>
        <taxon>Euteleostomi</taxon>
        <taxon>Actinopterygii</taxon>
        <taxon>Neopterygii</taxon>
        <taxon>Teleostei</taxon>
        <taxon>Protacanthopterygii</taxon>
        <taxon>Salmoniformes</taxon>
        <taxon>Salmonidae</taxon>
        <taxon>Salmoninae</taxon>
        <taxon>Hucho</taxon>
    </lineage>
</organism>
<dbReference type="Pfam" id="PF00090">
    <property type="entry name" value="TSP_1"/>
    <property type="match status" value="2"/>
</dbReference>
<keyword evidence="2" id="KW-1015">Disulfide bond</keyword>
<evidence type="ECO:0000256" key="2">
    <source>
        <dbReference type="ARBA" id="ARBA00023157"/>
    </source>
</evidence>
<dbReference type="PRINTS" id="PR01705">
    <property type="entry name" value="TSP1REPEAT"/>
</dbReference>
<protein>
    <submittedName>
        <fullName evidence="3">Uncharacterized protein</fullName>
    </submittedName>
</protein>
<reference evidence="3" key="3">
    <citation type="submission" date="2025-09" db="UniProtKB">
        <authorList>
            <consortium name="Ensembl"/>
        </authorList>
    </citation>
    <scope>IDENTIFICATION</scope>
</reference>
<evidence type="ECO:0000313" key="3">
    <source>
        <dbReference type="Ensembl" id="ENSHHUP00000031331.1"/>
    </source>
</evidence>
<sequence length="303" mass="32505">YHLPLSYHIPLSPTTFPSLLPPSPHSYHLPLSPTTSPSLLPHSPLSYHCSPLGASTSCACRSRSCSSPVPQCGGSNCKGPTIQVANCSRYCRERRQGSYSILLIIHGGGSSGPPLLRQPGGTRWSPWETWSTCSQECAKGFRTRKRTCASAEGKSSPSACSGSPVEYQDCNSQPCPGNTPTTPHNPASPPLHNYCCCFRNTKTVHYKSQSGSDGHHLKACSTANMTSNSENLVCVCPVKGAWSCWASWSHCSATCGGGHYQRTRTCSNPVPANGGDICIGLHTEEALCNTHTCEGMQNEQIHR</sequence>
<dbReference type="AlphaFoldDB" id="A0A4W5LY97"/>
<reference evidence="4" key="1">
    <citation type="submission" date="2018-06" db="EMBL/GenBank/DDBJ databases">
        <title>Genome assembly of Danube salmon.</title>
        <authorList>
            <person name="Macqueen D.J."/>
            <person name="Gundappa M.K."/>
        </authorList>
    </citation>
    <scope>NUCLEOTIDE SEQUENCE [LARGE SCALE GENOMIC DNA]</scope>
</reference>
<dbReference type="Gene3D" id="2.20.100.10">
    <property type="entry name" value="Thrombospondin type-1 (TSP1) repeat"/>
    <property type="match status" value="2"/>
</dbReference>
<dbReference type="InterPro" id="IPR052065">
    <property type="entry name" value="Compl_asym_regulator"/>
</dbReference>
<dbReference type="SMART" id="SM00209">
    <property type="entry name" value="TSP1"/>
    <property type="match status" value="2"/>
</dbReference>
<dbReference type="SUPFAM" id="SSF82895">
    <property type="entry name" value="TSP-1 type 1 repeat"/>
    <property type="match status" value="2"/>
</dbReference>
<dbReference type="Proteomes" id="UP000314982">
    <property type="component" value="Unassembled WGS sequence"/>
</dbReference>
<dbReference type="PROSITE" id="PS50092">
    <property type="entry name" value="TSP1"/>
    <property type="match status" value="2"/>
</dbReference>
<keyword evidence="1" id="KW-0677">Repeat</keyword>
<dbReference type="PANTHER" id="PTHR22906">
    <property type="entry name" value="PROPERDIN"/>
    <property type="match status" value="1"/>
</dbReference>
<name>A0A4W5LY97_9TELE</name>